<reference evidence="6" key="1">
    <citation type="journal article" date="2014" name="Int. J. Syst. Evol. Microbiol.">
        <title>Complete genome sequence of Corynebacterium casei LMG S-19264T (=DSM 44701T), isolated from a smear-ripened cheese.</title>
        <authorList>
            <consortium name="US DOE Joint Genome Institute (JGI-PGF)"/>
            <person name="Walter F."/>
            <person name="Albersmeier A."/>
            <person name="Kalinowski J."/>
            <person name="Ruckert C."/>
        </authorList>
    </citation>
    <scope>NUCLEOTIDE SEQUENCE</scope>
    <source>
        <strain evidence="6">CGMCC 1.15320</strain>
    </source>
</reference>
<dbReference type="EMBL" id="BMIF01000010">
    <property type="protein sequence ID" value="GGA75031.1"/>
    <property type="molecule type" value="Genomic_DNA"/>
</dbReference>
<evidence type="ECO:0000313" key="6">
    <source>
        <dbReference type="EMBL" id="GGA75031.1"/>
    </source>
</evidence>
<evidence type="ECO:0000259" key="4">
    <source>
        <dbReference type="PROSITE" id="PS51077"/>
    </source>
</evidence>
<dbReference type="Gene3D" id="1.10.10.10">
    <property type="entry name" value="Winged helix-like DNA-binding domain superfamily/Winged helix DNA-binding domain"/>
    <property type="match status" value="1"/>
</dbReference>
<evidence type="ECO:0000259" key="5">
    <source>
        <dbReference type="PROSITE" id="PS51078"/>
    </source>
</evidence>
<dbReference type="Pfam" id="PF01614">
    <property type="entry name" value="IclR_C"/>
    <property type="match status" value="1"/>
</dbReference>
<accession>A0A916RY30</accession>
<dbReference type="GO" id="GO:0003677">
    <property type="term" value="F:DNA binding"/>
    <property type="evidence" value="ECO:0007669"/>
    <property type="project" value="UniProtKB-KW"/>
</dbReference>
<keyword evidence="7" id="KW-1185">Reference proteome</keyword>
<dbReference type="InterPro" id="IPR014757">
    <property type="entry name" value="Tscrpt_reg_IclR_C"/>
</dbReference>
<dbReference type="Proteomes" id="UP000636264">
    <property type="component" value="Unassembled WGS sequence"/>
</dbReference>
<dbReference type="GO" id="GO:0003700">
    <property type="term" value="F:DNA-binding transcription factor activity"/>
    <property type="evidence" value="ECO:0007669"/>
    <property type="project" value="TreeGrafter"/>
</dbReference>
<evidence type="ECO:0000256" key="3">
    <source>
        <dbReference type="ARBA" id="ARBA00023163"/>
    </source>
</evidence>
<evidence type="ECO:0000313" key="7">
    <source>
        <dbReference type="Proteomes" id="UP000636264"/>
    </source>
</evidence>
<reference evidence="6" key="2">
    <citation type="submission" date="2020-09" db="EMBL/GenBank/DDBJ databases">
        <authorList>
            <person name="Sun Q."/>
            <person name="Zhou Y."/>
        </authorList>
    </citation>
    <scope>NUCLEOTIDE SEQUENCE</scope>
    <source>
        <strain evidence="6">CGMCC 1.15320</strain>
    </source>
</reference>
<dbReference type="SMART" id="SM00346">
    <property type="entry name" value="HTH_ICLR"/>
    <property type="match status" value="1"/>
</dbReference>
<organism evidence="6 7">
    <name type="scientific">Nitratireductor aestuarii</name>
    <dbReference type="NCBI Taxonomy" id="1735103"/>
    <lineage>
        <taxon>Bacteria</taxon>
        <taxon>Pseudomonadati</taxon>
        <taxon>Pseudomonadota</taxon>
        <taxon>Alphaproteobacteria</taxon>
        <taxon>Hyphomicrobiales</taxon>
        <taxon>Phyllobacteriaceae</taxon>
        <taxon>Nitratireductor</taxon>
    </lineage>
</organism>
<dbReference type="PANTHER" id="PTHR30136">
    <property type="entry name" value="HELIX-TURN-HELIX TRANSCRIPTIONAL REGULATOR, ICLR FAMILY"/>
    <property type="match status" value="1"/>
</dbReference>
<feature type="domain" description="IclR-ED" evidence="5">
    <location>
        <begin position="74"/>
        <end position="258"/>
    </location>
</feature>
<protein>
    <submittedName>
        <fullName evidence="6">IclR family transcriptional regulator</fullName>
    </submittedName>
</protein>
<dbReference type="PROSITE" id="PS51078">
    <property type="entry name" value="ICLR_ED"/>
    <property type="match status" value="1"/>
</dbReference>
<name>A0A916RY30_9HYPH</name>
<dbReference type="InterPro" id="IPR050707">
    <property type="entry name" value="HTH_MetabolicPath_Reg"/>
</dbReference>
<dbReference type="InterPro" id="IPR005471">
    <property type="entry name" value="Tscrpt_reg_IclR_N"/>
</dbReference>
<evidence type="ECO:0000256" key="2">
    <source>
        <dbReference type="ARBA" id="ARBA00023125"/>
    </source>
</evidence>
<dbReference type="AlphaFoldDB" id="A0A916RY30"/>
<dbReference type="Gene3D" id="3.30.450.40">
    <property type="match status" value="1"/>
</dbReference>
<dbReference type="PROSITE" id="PS51077">
    <property type="entry name" value="HTH_ICLR"/>
    <property type="match status" value="1"/>
</dbReference>
<dbReference type="GO" id="GO:0045892">
    <property type="term" value="P:negative regulation of DNA-templated transcription"/>
    <property type="evidence" value="ECO:0007669"/>
    <property type="project" value="TreeGrafter"/>
</dbReference>
<dbReference type="RefSeq" id="WP_188722040.1">
    <property type="nucleotide sequence ID" value="NZ_BMIF01000010.1"/>
</dbReference>
<comment type="caution">
    <text evidence="6">The sequence shown here is derived from an EMBL/GenBank/DDBJ whole genome shotgun (WGS) entry which is preliminary data.</text>
</comment>
<dbReference type="Pfam" id="PF09339">
    <property type="entry name" value="HTH_IclR"/>
    <property type="match status" value="1"/>
</dbReference>
<keyword evidence="1" id="KW-0805">Transcription regulation</keyword>
<dbReference type="SUPFAM" id="SSF55781">
    <property type="entry name" value="GAF domain-like"/>
    <property type="match status" value="1"/>
</dbReference>
<evidence type="ECO:0000256" key="1">
    <source>
        <dbReference type="ARBA" id="ARBA00023015"/>
    </source>
</evidence>
<dbReference type="InterPro" id="IPR036390">
    <property type="entry name" value="WH_DNA-bd_sf"/>
</dbReference>
<dbReference type="SUPFAM" id="SSF46785">
    <property type="entry name" value="Winged helix' DNA-binding domain"/>
    <property type="match status" value="1"/>
</dbReference>
<keyword evidence="3" id="KW-0804">Transcription</keyword>
<keyword evidence="2" id="KW-0238">DNA-binding</keyword>
<proteinExistence type="predicted"/>
<feature type="domain" description="HTH iclR-type" evidence="4">
    <location>
        <begin position="10"/>
        <end position="73"/>
    </location>
</feature>
<dbReference type="InterPro" id="IPR029016">
    <property type="entry name" value="GAF-like_dom_sf"/>
</dbReference>
<dbReference type="InterPro" id="IPR036388">
    <property type="entry name" value="WH-like_DNA-bd_sf"/>
</dbReference>
<dbReference type="PANTHER" id="PTHR30136:SF39">
    <property type="entry name" value="TRANSCRIPTIONAL REGULATORY PROTEIN"/>
    <property type="match status" value="1"/>
</dbReference>
<gene>
    <name evidence="6" type="ORF">GCM10011385_31320</name>
</gene>
<sequence>MSAPQETQGTQILDRTVGILRSVSYGGDAGARLSDIAADCNLPAPTVRRILKRLVELGMLAQDAETRRYFVGTFLSELSERTPHYGNVFEPYMPFVDEVHAGCGDTIYLLAQSGHDCYCACRKEASYAIRMGTLQAGQRLPLGIGAGSVAAMADLPDDDIEFIIRDNIMRYRRYGDDFPDRLRRMIEDTRRDGFCFSPSPVTPEVYGLGVLLPRVGTAPRLGISVATVRSRLEGDARRMRLELIERAIERHLSSDNSSH</sequence>